<evidence type="ECO:0000313" key="6">
    <source>
        <dbReference type="Proteomes" id="UP000183994"/>
    </source>
</evidence>
<dbReference type="PANTHER" id="PTHR44846">
    <property type="entry name" value="MANNOSYL-D-GLYCERATE TRANSPORT/METABOLISM SYSTEM REPRESSOR MNGR-RELATED"/>
    <property type="match status" value="1"/>
</dbReference>
<keyword evidence="3" id="KW-0804">Transcription</keyword>
<dbReference type="GO" id="GO:0003677">
    <property type="term" value="F:DNA binding"/>
    <property type="evidence" value="ECO:0007669"/>
    <property type="project" value="UniProtKB-KW"/>
</dbReference>
<reference evidence="6" key="1">
    <citation type="submission" date="2016-11" db="EMBL/GenBank/DDBJ databases">
        <authorList>
            <person name="Varghese N."/>
            <person name="Submissions S."/>
        </authorList>
    </citation>
    <scope>NUCLEOTIDE SEQUENCE [LARGE SCALE GENOMIC DNA]</scope>
    <source>
        <strain evidence="6">DSM 16219</strain>
    </source>
</reference>
<keyword evidence="2" id="KW-0238">DNA-binding</keyword>
<proteinExistence type="predicted"/>
<sequence>MKLKEPKYKILEAELKKNIISGKWKVGQLIPTETELCKSTGTSRVTVRRALSNLEGEGLIDRSPGRGTIVTDFKEAERQWYARGLVSQYIYTQDFNSELLSVESVIPSPAEYVFRGFDDPESITRFRILRKIGKTPYILNTTYISSEYADDVLSRFHHEENAFIFQILEEITGKMVHKVEDVMDIQPVVGEAAELLEVAEGTPVFYLTRILTDEDDHLVQVTRMRQRPDVQKLSVTFEKKVRSKK</sequence>
<keyword evidence="1" id="KW-0805">Transcription regulation</keyword>
<dbReference type="CDD" id="cd07377">
    <property type="entry name" value="WHTH_GntR"/>
    <property type="match status" value="1"/>
</dbReference>
<keyword evidence="6" id="KW-1185">Reference proteome</keyword>
<dbReference type="Proteomes" id="UP000183994">
    <property type="component" value="Unassembled WGS sequence"/>
</dbReference>
<organism evidence="5 6">
    <name type="scientific">Desulfatibacillum alkenivorans DSM 16219</name>
    <dbReference type="NCBI Taxonomy" id="1121393"/>
    <lineage>
        <taxon>Bacteria</taxon>
        <taxon>Pseudomonadati</taxon>
        <taxon>Thermodesulfobacteriota</taxon>
        <taxon>Desulfobacteria</taxon>
        <taxon>Desulfobacterales</taxon>
        <taxon>Desulfatibacillaceae</taxon>
        <taxon>Desulfatibacillum</taxon>
    </lineage>
</organism>
<protein>
    <submittedName>
        <fullName evidence="5">GntR family transcriptional regulator</fullName>
    </submittedName>
</protein>
<dbReference type="InterPro" id="IPR011663">
    <property type="entry name" value="UTRA"/>
</dbReference>
<dbReference type="SMART" id="SM00345">
    <property type="entry name" value="HTH_GNTR"/>
    <property type="match status" value="1"/>
</dbReference>
<dbReference type="SMART" id="SM00866">
    <property type="entry name" value="UTRA"/>
    <property type="match status" value="1"/>
</dbReference>
<dbReference type="InterPro" id="IPR036388">
    <property type="entry name" value="WH-like_DNA-bd_sf"/>
</dbReference>
<dbReference type="InterPro" id="IPR000524">
    <property type="entry name" value="Tscrpt_reg_HTH_GntR"/>
</dbReference>
<dbReference type="RefSeq" id="WP_073478892.1">
    <property type="nucleotide sequence ID" value="NZ_FQZU01000055.1"/>
</dbReference>
<evidence type="ECO:0000256" key="2">
    <source>
        <dbReference type="ARBA" id="ARBA00023125"/>
    </source>
</evidence>
<dbReference type="OrthoDB" id="9794015at2"/>
<gene>
    <name evidence="5" type="ORF">SAMN02745216_04915</name>
</gene>
<accession>A0A1M6Z6P3</accession>
<dbReference type="AlphaFoldDB" id="A0A1M6Z6P3"/>
<dbReference type="EMBL" id="FQZU01000055">
    <property type="protein sequence ID" value="SHL26080.1"/>
    <property type="molecule type" value="Genomic_DNA"/>
</dbReference>
<evidence type="ECO:0000259" key="4">
    <source>
        <dbReference type="PROSITE" id="PS50949"/>
    </source>
</evidence>
<dbReference type="PROSITE" id="PS50949">
    <property type="entry name" value="HTH_GNTR"/>
    <property type="match status" value="1"/>
</dbReference>
<dbReference type="InterPro" id="IPR050679">
    <property type="entry name" value="Bact_HTH_transcr_reg"/>
</dbReference>
<dbReference type="Gene3D" id="3.40.1410.10">
    <property type="entry name" value="Chorismate lyase-like"/>
    <property type="match status" value="1"/>
</dbReference>
<dbReference type="SUPFAM" id="SSF64288">
    <property type="entry name" value="Chorismate lyase-like"/>
    <property type="match status" value="1"/>
</dbReference>
<dbReference type="PANTHER" id="PTHR44846:SF1">
    <property type="entry name" value="MANNOSYL-D-GLYCERATE TRANSPORT_METABOLISM SYSTEM REPRESSOR MNGR-RELATED"/>
    <property type="match status" value="1"/>
</dbReference>
<dbReference type="InterPro" id="IPR036390">
    <property type="entry name" value="WH_DNA-bd_sf"/>
</dbReference>
<dbReference type="Pfam" id="PF00392">
    <property type="entry name" value="GntR"/>
    <property type="match status" value="1"/>
</dbReference>
<dbReference type="GO" id="GO:0003700">
    <property type="term" value="F:DNA-binding transcription factor activity"/>
    <property type="evidence" value="ECO:0007669"/>
    <property type="project" value="InterPro"/>
</dbReference>
<dbReference type="PRINTS" id="PR00035">
    <property type="entry name" value="HTHGNTR"/>
</dbReference>
<name>A0A1M6Z6P3_9BACT</name>
<evidence type="ECO:0000313" key="5">
    <source>
        <dbReference type="EMBL" id="SHL26080.1"/>
    </source>
</evidence>
<dbReference type="STRING" id="1121393.SAMN02745216_04915"/>
<dbReference type="Pfam" id="PF07702">
    <property type="entry name" value="UTRA"/>
    <property type="match status" value="1"/>
</dbReference>
<feature type="domain" description="HTH gntR-type" evidence="4">
    <location>
        <begin position="5"/>
        <end position="73"/>
    </location>
</feature>
<dbReference type="SUPFAM" id="SSF46785">
    <property type="entry name" value="Winged helix' DNA-binding domain"/>
    <property type="match status" value="1"/>
</dbReference>
<dbReference type="InterPro" id="IPR028978">
    <property type="entry name" value="Chorismate_lyase_/UTRA_dom_sf"/>
</dbReference>
<dbReference type="Gene3D" id="1.10.10.10">
    <property type="entry name" value="Winged helix-like DNA-binding domain superfamily/Winged helix DNA-binding domain"/>
    <property type="match status" value="1"/>
</dbReference>
<evidence type="ECO:0000256" key="3">
    <source>
        <dbReference type="ARBA" id="ARBA00023163"/>
    </source>
</evidence>
<dbReference type="GO" id="GO:0045892">
    <property type="term" value="P:negative regulation of DNA-templated transcription"/>
    <property type="evidence" value="ECO:0007669"/>
    <property type="project" value="TreeGrafter"/>
</dbReference>
<evidence type="ECO:0000256" key="1">
    <source>
        <dbReference type="ARBA" id="ARBA00023015"/>
    </source>
</evidence>